<dbReference type="Pfam" id="PF13407">
    <property type="entry name" value="Peripla_BP_4"/>
    <property type="match status" value="1"/>
</dbReference>
<proteinExistence type="inferred from homology"/>
<evidence type="ECO:0000256" key="1">
    <source>
        <dbReference type="ARBA" id="ARBA00004196"/>
    </source>
</evidence>
<evidence type="ECO:0000256" key="4">
    <source>
        <dbReference type="SAM" id="SignalP"/>
    </source>
</evidence>
<name>A0ABX1XYI5_9BACL</name>
<feature type="chain" id="PRO_5046796808" evidence="4">
    <location>
        <begin position="22"/>
        <end position="350"/>
    </location>
</feature>
<keyword evidence="3 4" id="KW-0732">Signal</keyword>
<dbReference type="RefSeq" id="WP_171644164.1">
    <property type="nucleotide sequence ID" value="NZ_WHOA01000103.1"/>
</dbReference>
<dbReference type="PANTHER" id="PTHR46847">
    <property type="entry name" value="D-ALLOSE-BINDING PERIPLASMIC PROTEIN-RELATED"/>
    <property type="match status" value="1"/>
</dbReference>
<comment type="caution">
    <text evidence="6">The sequence shown here is derived from an EMBL/GenBank/DDBJ whole genome shotgun (WGS) entry which is preliminary data.</text>
</comment>
<gene>
    <name evidence="6" type="ORF">GC098_15835</name>
</gene>
<dbReference type="PROSITE" id="PS51257">
    <property type="entry name" value="PROKAR_LIPOPROTEIN"/>
    <property type="match status" value="1"/>
</dbReference>
<comment type="subcellular location">
    <subcellularLocation>
        <location evidence="1">Cell envelope</location>
    </subcellularLocation>
</comment>
<feature type="domain" description="Periplasmic binding protein" evidence="5">
    <location>
        <begin position="55"/>
        <end position="314"/>
    </location>
</feature>
<keyword evidence="7" id="KW-1185">Reference proteome</keyword>
<reference evidence="6 7" key="1">
    <citation type="submission" date="2019-10" db="EMBL/GenBank/DDBJ databases">
        <title>Description of Paenibacillus terrestris sp. nov.</title>
        <authorList>
            <person name="Carlier A."/>
            <person name="Qi S."/>
        </authorList>
    </citation>
    <scope>NUCLEOTIDE SEQUENCE [LARGE SCALE GENOMIC DNA]</scope>
    <source>
        <strain evidence="6 7">LMG 31458</strain>
    </source>
</reference>
<comment type="similarity">
    <text evidence="2">Belongs to the bacterial solute-binding protein 2 family.</text>
</comment>
<protein>
    <submittedName>
        <fullName evidence="6">Substrate-binding domain-containing protein</fullName>
    </submittedName>
</protein>
<evidence type="ECO:0000313" key="6">
    <source>
        <dbReference type="EMBL" id="NOU72875.1"/>
    </source>
</evidence>
<sequence>MVKKFMVLPMVLMLSFGAVLTGCTEETASKPSVETKVSPSADATSAAGAAGEYTIGISLPSADHGWMGAMVANAKAEAEKHKNVKYILYTAKDPAKQTSDIEDLITKKVDAVVMLPMESAALTPAAEKISKAGIPLVVIDRAVNTESYRTYVGGDNYGIGYGDAKYLVEALKKKKGKPAGKVIEISGVPSTVTDLRSKGFRDYIKDYPEIEIVATQPGDFTREKALKATENILQANKQIDAVYSQDDDMTIGIVQAVRDAKRDKEMFIVSSGGMKEIYQMMKEKQLPEVIVSLTYAPTMGGTAVNMATKILEKKGLEGFWESSIPHHIVLEATPVTPENIDQFIKKDSNY</sequence>
<dbReference type="SUPFAM" id="SSF53822">
    <property type="entry name" value="Periplasmic binding protein-like I"/>
    <property type="match status" value="1"/>
</dbReference>
<dbReference type="InterPro" id="IPR028082">
    <property type="entry name" value="Peripla_BP_I"/>
</dbReference>
<accession>A0ABX1XYI5</accession>
<evidence type="ECO:0000313" key="7">
    <source>
        <dbReference type="Proteomes" id="UP000616779"/>
    </source>
</evidence>
<dbReference type="Gene3D" id="3.40.50.2300">
    <property type="match status" value="2"/>
</dbReference>
<dbReference type="EMBL" id="WHOA01000103">
    <property type="protein sequence ID" value="NOU72875.1"/>
    <property type="molecule type" value="Genomic_DNA"/>
</dbReference>
<evidence type="ECO:0000256" key="2">
    <source>
        <dbReference type="ARBA" id="ARBA00007639"/>
    </source>
</evidence>
<dbReference type="Proteomes" id="UP000616779">
    <property type="component" value="Unassembled WGS sequence"/>
</dbReference>
<dbReference type="InterPro" id="IPR025997">
    <property type="entry name" value="SBP_2_dom"/>
</dbReference>
<evidence type="ECO:0000259" key="5">
    <source>
        <dbReference type="Pfam" id="PF13407"/>
    </source>
</evidence>
<feature type="signal peptide" evidence="4">
    <location>
        <begin position="1"/>
        <end position="21"/>
    </location>
</feature>
<dbReference type="PANTHER" id="PTHR46847:SF1">
    <property type="entry name" value="D-ALLOSE-BINDING PERIPLASMIC PROTEIN-RELATED"/>
    <property type="match status" value="1"/>
</dbReference>
<organism evidence="6 7">
    <name type="scientific">Paenibacillus phytorum</name>
    <dbReference type="NCBI Taxonomy" id="2654977"/>
    <lineage>
        <taxon>Bacteria</taxon>
        <taxon>Bacillati</taxon>
        <taxon>Bacillota</taxon>
        <taxon>Bacilli</taxon>
        <taxon>Bacillales</taxon>
        <taxon>Paenibacillaceae</taxon>
        <taxon>Paenibacillus</taxon>
    </lineage>
</organism>
<evidence type="ECO:0000256" key="3">
    <source>
        <dbReference type="ARBA" id="ARBA00022729"/>
    </source>
</evidence>